<feature type="compositionally biased region" description="Polar residues" evidence="1">
    <location>
        <begin position="137"/>
        <end position="149"/>
    </location>
</feature>
<feature type="compositionally biased region" description="Basic and acidic residues" evidence="1">
    <location>
        <begin position="169"/>
        <end position="183"/>
    </location>
</feature>
<proteinExistence type="predicted"/>
<name>A0A8R1DNT0_CAEJA</name>
<feature type="region of interest" description="Disordered" evidence="1">
    <location>
        <begin position="125"/>
        <end position="183"/>
    </location>
</feature>
<sequence length="183" mass="20140">MFNAFFGYFTSTSAANTDADNAPRDAPTAEELEQQQVERDALREEEYVFVEQPTVDNGEMVIVESMDITAFDDNDDIVALAEAASKRSKTSSTVSEAVKKREALNLAKAKNAGIRHLESMMFTDPISGKDVRHSKNSRNNGHSASSNTVVRRVNGLSGSQRSKMSSGKSCDRKVHRSFDLTDI</sequence>
<evidence type="ECO:0000313" key="3">
    <source>
        <dbReference type="Proteomes" id="UP000005237"/>
    </source>
</evidence>
<dbReference type="AlphaFoldDB" id="A0A8R1DNT0"/>
<evidence type="ECO:0000313" key="2">
    <source>
        <dbReference type="EnsemblMetazoa" id="CJA07457.1"/>
    </source>
</evidence>
<reference evidence="2" key="2">
    <citation type="submission" date="2022-06" db="UniProtKB">
        <authorList>
            <consortium name="EnsemblMetazoa"/>
        </authorList>
    </citation>
    <scope>IDENTIFICATION</scope>
    <source>
        <strain evidence="2">DF5081</strain>
    </source>
</reference>
<organism evidence="2 3">
    <name type="scientific">Caenorhabditis japonica</name>
    <dbReference type="NCBI Taxonomy" id="281687"/>
    <lineage>
        <taxon>Eukaryota</taxon>
        <taxon>Metazoa</taxon>
        <taxon>Ecdysozoa</taxon>
        <taxon>Nematoda</taxon>
        <taxon>Chromadorea</taxon>
        <taxon>Rhabditida</taxon>
        <taxon>Rhabditina</taxon>
        <taxon>Rhabditomorpha</taxon>
        <taxon>Rhabditoidea</taxon>
        <taxon>Rhabditidae</taxon>
        <taxon>Peloderinae</taxon>
        <taxon>Caenorhabditis</taxon>
    </lineage>
</organism>
<keyword evidence="3" id="KW-1185">Reference proteome</keyword>
<dbReference type="EnsemblMetazoa" id="CJA07457.1">
    <property type="protein sequence ID" value="CJA07457.1"/>
    <property type="gene ID" value="WBGene00126661"/>
</dbReference>
<dbReference type="Proteomes" id="UP000005237">
    <property type="component" value="Unassembled WGS sequence"/>
</dbReference>
<feature type="compositionally biased region" description="Polar residues" evidence="1">
    <location>
        <begin position="156"/>
        <end position="168"/>
    </location>
</feature>
<protein>
    <submittedName>
        <fullName evidence="2">Uncharacterized protein</fullName>
    </submittedName>
</protein>
<dbReference type="OMA" id="NSRNNGH"/>
<reference evidence="3" key="1">
    <citation type="submission" date="2010-08" db="EMBL/GenBank/DDBJ databases">
        <authorList>
            <consortium name="Caenorhabditis japonica Sequencing Consortium"/>
            <person name="Wilson R.K."/>
        </authorList>
    </citation>
    <scope>NUCLEOTIDE SEQUENCE [LARGE SCALE GENOMIC DNA]</scope>
    <source>
        <strain evidence="3">DF5081</strain>
    </source>
</reference>
<evidence type="ECO:0000256" key="1">
    <source>
        <dbReference type="SAM" id="MobiDB-lite"/>
    </source>
</evidence>
<accession>A0A8R1DNT0</accession>